<dbReference type="EMBL" id="AP018823">
    <property type="protein sequence ID" value="BBF87805.1"/>
    <property type="molecule type" value="Genomic_DNA"/>
</dbReference>
<keyword evidence="2" id="KW-1185">Reference proteome</keyword>
<gene>
    <name evidence="1" type="ORF">DLM_4233</name>
</gene>
<dbReference type="AlphaFoldDB" id="A0A3G9GJT6"/>
<name>A0A3G9GJT6_9NEIS</name>
<reference evidence="2" key="3">
    <citation type="journal article" date="2017" name="Plant Physiol. Biochem.">
        <title>Differential oxidative and antioxidative response of duckweed Lemna minor toward plant growth promoting/inhibiting bacteria.</title>
        <authorList>
            <person name="Ishizawa H."/>
            <person name="Kuroda M."/>
            <person name="Morikawa M."/>
            <person name="Ike M."/>
        </authorList>
    </citation>
    <scope>NUCLEOTIDE SEQUENCE [LARGE SCALE GENOMIC DNA]</scope>
    <source>
        <strain evidence="2">H3</strain>
    </source>
</reference>
<organism evidence="1 2">
    <name type="scientific">Aquitalea magnusonii</name>
    <dbReference type="NCBI Taxonomy" id="332411"/>
    <lineage>
        <taxon>Bacteria</taxon>
        <taxon>Pseudomonadati</taxon>
        <taxon>Pseudomonadota</taxon>
        <taxon>Betaproteobacteria</taxon>
        <taxon>Neisseriales</taxon>
        <taxon>Chromobacteriaceae</taxon>
        <taxon>Aquitalea</taxon>
    </lineage>
</organism>
<reference evidence="1 2" key="2">
    <citation type="journal article" date="2017" name="Genome Announc.">
        <title>Draft genome sequence of Aquitalea magnusonii strain H3, a plant growth-promoting bacterium of duckweed Lemna minor.</title>
        <authorList>
            <person name="Ishizawa H."/>
            <person name="Kuroda M."/>
            <person name="Ike M."/>
        </authorList>
    </citation>
    <scope>NUCLEOTIDE SEQUENCE [LARGE SCALE GENOMIC DNA]</scope>
    <source>
        <strain evidence="1 2">H3</strain>
    </source>
</reference>
<evidence type="ECO:0000313" key="2">
    <source>
        <dbReference type="Proteomes" id="UP000198290"/>
    </source>
</evidence>
<dbReference type="Proteomes" id="UP000198290">
    <property type="component" value="Chromosome"/>
</dbReference>
<evidence type="ECO:0000313" key="1">
    <source>
        <dbReference type="EMBL" id="BBF87805.1"/>
    </source>
</evidence>
<sequence length="96" mass="10287">MRQPFGLSGRDGELGHAGLPWSVLDCVIDLPVCRSCIFLILRALPCGHYATGRGEGKRSFACLLSGGCNTNAPHTGGAGYGLPLPWNQMRKRETDS</sequence>
<accession>A0A3G9GJT6</accession>
<proteinExistence type="predicted"/>
<reference evidence="2" key="1">
    <citation type="journal article" date="2017" name="Biotechnol. Biofuels">
        <title>Evaluation of environmental bacterial communities as a factor affecting the growth of duckweed Lemna minor.</title>
        <authorList>
            <person name="Ishizawa H."/>
            <person name="Kuroda M."/>
            <person name="Morikawa M."/>
            <person name="Ike M."/>
        </authorList>
    </citation>
    <scope>NUCLEOTIDE SEQUENCE [LARGE SCALE GENOMIC DNA]</scope>
    <source>
        <strain evidence="2">H3</strain>
    </source>
</reference>
<protein>
    <submittedName>
        <fullName evidence="1">Uncharacterized protein</fullName>
    </submittedName>
</protein>
<dbReference type="KEGG" id="amah:DLM_4233"/>